<reference evidence="10" key="3">
    <citation type="submission" date="2025-09" db="UniProtKB">
        <authorList>
            <consortium name="Ensembl"/>
        </authorList>
    </citation>
    <scope>IDENTIFICATION</scope>
</reference>
<dbReference type="PANTHER" id="PTHR17068:SF3">
    <property type="entry name" value="MYELOID-ASSOCIATED DIFFERENTIATION MARKER"/>
    <property type="match status" value="1"/>
</dbReference>
<dbReference type="InterPro" id="IPR008253">
    <property type="entry name" value="Marvel"/>
</dbReference>
<keyword evidence="5 7" id="KW-0472">Membrane</keyword>
<evidence type="ECO:0000256" key="7">
    <source>
        <dbReference type="PROSITE-ProRule" id="PRU00581"/>
    </source>
</evidence>
<evidence type="ECO:0000256" key="6">
    <source>
        <dbReference type="ARBA" id="ARBA00034721"/>
    </source>
</evidence>
<feature type="transmembrane region" description="Helical" evidence="8">
    <location>
        <begin position="20"/>
        <end position="39"/>
    </location>
</feature>
<keyword evidence="4 8" id="KW-1133">Transmembrane helix</keyword>
<feature type="domain" description="MARVEL" evidence="9">
    <location>
        <begin position="151"/>
        <end position="302"/>
    </location>
</feature>
<evidence type="ECO:0000256" key="4">
    <source>
        <dbReference type="ARBA" id="ARBA00022989"/>
    </source>
</evidence>
<dbReference type="InterPro" id="IPR047123">
    <property type="entry name" value="MYADM-like"/>
</dbReference>
<evidence type="ECO:0000256" key="8">
    <source>
        <dbReference type="SAM" id="Phobius"/>
    </source>
</evidence>
<reference evidence="10 11" key="1">
    <citation type="submission" date="2016-04" db="EMBL/GenBank/DDBJ databases">
        <title>Polished mammalian reference genomes with single-molecule sequencing and chromosome conformation capture applied to the Capra hircus genome.</title>
        <authorList>
            <person name="Bickhart D.M."/>
            <person name="Koren S."/>
            <person name="Rosen B."/>
            <person name="Hastie A."/>
            <person name="Liachko I."/>
            <person name="Sullivan S.T."/>
            <person name="Burton J."/>
            <person name="Sayre B.L."/>
            <person name="Huson H.J."/>
            <person name="Lee J."/>
            <person name="Lam E."/>
            <person name="Kelley C.M."/>
            <person name="Hutchison J.L."/>
            <person name="Zhou Y."/>
            <person name="Sun J."/>
            <person name="Crisa A."/>
            <person name="Schwartz J.C."/>
            <person name="Hammond J.A."/>
            <person name="Schroeder S.G."/>
            <person name="Liu G.E."/>
            <person name="Dunham M."/>
            <person name="Shendure J."/>
            <person name="Sonstegard T.S."/>
            <person name="Phillippy A.M."/>
            <person name="Van Tassell C.P."/>
            <person name="Smith T.P."/>
        </authorList>
    </citation>
    <scope>NUCLEOTIDE SEQUENCE [LARGE SCALE GENOMIC DNA]</scope>
</reference>
<accession>A0A452EJS1</accession>
<dbReference type="Pfam" id="PF01284">
    <property type="entry name" value="MARVEL"/>
    <property type="match status" value="2"/>
</dbReference>
<dbReference type="EMBL" id="LWLT01000019">
    <property type="status" value="NOT_ANNOTATED_CDS"/>
    <property type="molecule type" value="Genomic_DNA"/>
</dbReference>
<dbReference type="GO" id="GO:0005886">
    <property type="term" value="C:plasma membrane"/>
    <property type="evidence" value="ECO:0007669"/>
    <property type="project" value="TreeGrafter"/>
</dbReference>
<evidence type="ECO:0000256" key="2">
    <source>
        <dbReference type="ARBA" id="ARBA00022692"/>
    </source>
</evidence>
<protein>
    <recommendedName>
        <fullName evidence="9">MARVEL domain-containing protein</fullName>
    </recommendedName>
</protein>
<dbReference type="STRING" id="9925.ENSCHIP00000012188"/>
<dbReference type="OMA" id="GQPHWYS"/>
<dbReference type="GeneTree" id="ENSGT00950000182933"/>
<feature type="transmembrane region" description="Helical" evidence="8">
    <location>
        <begin position="227"/>
        <end position="244"/>
    </location>
</feature>
<comment type="subcellular location">
    <subcellularLocation>
        <location evidence="1">Membrane</location>
        <topology evidence="1">Multi-pass membrane protein</topology>
    </subcellularLocation>
</comment>
<feature type="transmembrane region" description="Helical" evidence="8">
    <location>
        <begin position="185"/>
        <end position="206"/>
    </location>
</feature>
<organism evidence="10 11">
    <name type="scientific">Capra hircus</name>
    <name type="common">Goat</name>
    <dbReference type="NCBI Taxonomy" id="9925"/>
    <lineage>
        <taxon>Eukaryota</taxon>
        <taxon>Metazoa</taxon>
        <taxon>Chordata</taxon>
        <taxon>Craniata</taxon>
        <taxon>Vertebrata</taxon>
        <taxon>Euteleostomi</taxon>
        <taxon>Mammalia</taxon>
        <taxon>Eutheria</taxon>
        <taxon>Laurasiatheria</taxon>
        <taxon>Artiodactyla</taxon>
        <taxon>Ruminantia</taxon>
        <taxon>Pecora</taxon>
        <taxon>Bovidae</taxon>
        <taxon>Caprinae</taxon>
        <taxon>Capra</taxon>
    </lineage>
</organism>
<keyword evidence="3" id="KW-0677">Repeat</keyword>
<dbReference type="Ensembl" id="ENSCHIT00000019978.1">
    <property type="protein sequence ID" value="ENSCHIP00000012188.1"/>
    <property type="gene ID" value="ENSCHIG00000014061.1"/>
</dbReference>
<comment type="similarity">
    <text evidence="6">Belongs to the MAL family.</text>
</comment>
<dbReference type="PROSITE" id="PS51225">
    <property type="entry name" value="MARVEL"/>
    <property type="match status" value="2"/>
</dbReference>
<feature type="domain" description="MARVEL" evidence="9">
    <location>
        <begin position="12"/>
        <end position="144"/>
    </location>
</feature>
<evidence type="ECO:0000256" key="1">
    <source>
        <dbReference type="ARBA" id="ARBA00004141"/>
    </source>
</evidence>
<proteinExistence type="inferred from homology"/>
<evidence type="ECO:0000259" key="9">
    <source>
        <dbReference type="PROSITE" id="PS51225"/>
    </source>
</evidence>
<feature type="transmembrane region" description="Helical" evidence="8">
    <location>
        <begin position="45"/>
        <end position="66"/>
    </location>
</feature>
<evidence type="ECO:0000313" key="11">
    <source>
        <dbReference type="Proteomes" id="UP000291000"/>
    </source>
</evidence>
<dbReference type="Bgee" id="ENSCHIG00000014061">
    <property type="expression patterns" value="Expressed in thymus and 4 other cell types or tissues"/>
</dbReference>
<dbReference type="Proteomes" id="UP000291000">
    <property type="component" value="Chromosome 21"/>
</dbReference>
<evidence type="ECO:0000256" key="5">
    <source>
        <dbReference type="ARBA" id="ARBA00023136"/>
    </source>
</evidence>
<keyword evidence="2 7" id="KW-0812">Transmembrane</keyword>
<feature type="transmembrane region" description="Helical" evidence="8">
    <location>
        <begin position="118"/>
        <end position="138"/>
    </location>
</feature>
<feature type="transmembrane region" description="Helical" evidence="8">
    <location>
        <begin position="277"/>
        <end position="298"/>
    </location>
</feature>
<name>A0A452EJS1_CAPHI</name>
<feature type="transmembrane region" description="Helical" evidence="8">
    <location>
        <begin position="86"/>
        <end position="106"/>
    </location>
</feature>
<keyword evidence="11" id="KW-1185">Reference proteome</keyword>
<feature type="transmembrane region" description="Helical" evidence="8">
    <location>
        <begin position="150"/>
        <end position="173"/>
    </location>
</feature>
<evidence type="ECO:0000256" key="3">
    <source>
        <dbReference type="ARBA" id="ARBA00022737"/>
    </source>
</evidence>
<evidence type="ECO:0000313" key="10">
    <source>
        <dbReference type="Ensembl" id="ENSCHIP00000012188.1"/>
    </source>
</evidence>
<dbReference type="AlphaFoldDB" id="A0A452EJS1"/>
<dbReference type="PANTHER" id="PTHR17068">
    <property type="entry name" value="MYELOID-ASSOCIATED DIFFERENTIATION MARKER MYADM FAMILY MEMBER"/>
    <property type="match status" value="1"/>
</dbReference>
<dbReference type="GO" id="GO:0005911">
    <property type="term" value="C:cell-cell junction"/>
    <property type="evidence" value="ECO:0007669"/>
    <property type="project" value="TreeGrafter"/>
</dbReference>
<sequence length="338" mass="38305">MSTRGRIPCEENVGKRFCLLCLPQAISMCVAFSLVASMGNERGTISNWCLAIWCLCFTVTVFVSMFECFYHDCNFPFFWYKFPITYACYVALLCPSTSIIYPVLYVQYLPDGPSRDRAIAASAFSCIACVLYAIDVACTWKHYKLRNIPCYVHTLPGLLKILESAVACAIFVFLSNTSLYLHQPALKWCVAVYSICFIQVAAAMLLRLRGWENRLPLRLPIFHLGQTLLSVLLCVSALVLWPLYQFDEKLGGQPHWYSDISCFDELTDYGCIWDQRLAVAILTAINLLIYTADLVYWARQVSVGTEDQPSTPLPLHSQATARGLEQPWNCDKWPLTSQ</sequence>
<reference evidence="10" key="2">
    <citation type="submission" date="2025-08" db="UniProtKB">
        <authorList>
            <consortium name="Ensembl"/>
        </authorList>
    </citation>
    <scope>IDENTIFICATION</scope>
</reference>